<name>A0A8H3VTL3_9PEZI</name>
<dbReference type="Proteomes" id="UP000434172">
    <property type="component" value="Unassembled WGS sequence"/>
</dbReference>
<comment type="caution">
    <text evidence="1">The sequence shown here is derived from an EMBL/GenBank/DDBJ whole genome shotgun (WGS) entry which is preliminary data.</text>
</comment>
<accession>A0A8H3VTL3</accession>
<proteinExistence type="predicted"/>
<keyword evidence="2" id="KW-1185">Reference proteome</keyword>
<dbReference type="AlphaFoldDB" id="A0A8H3VTL3"/>
<dbReference type="EMBL" id="WOWK01000234">
    <property type="protein sequence ID" value="KAF0315118.1"/>
    <property type="molecule type" value="Genomic_DNA"/>
</dbReference>
<organism evidence="1 2">
    <name type="scientific">Colletotrichum asianum</name>
    <dbReference type="NCBI Taxonomy" id="702518"/>
    <lineage>
        <taxon>Eukaryota</taxon>
        <taxon>Fungi</taxon>
        <taxon>Dikarya</taxon>
        <taxon>Ascomycota</taxon>
        <taxon>Pezizomycotina</taxon>
        <taxon>Sordariomycetes</taxon>
        <taxon>Hypocreomycetidae</taxon>
        <taxon>Glomerellales</taxon>
        <taxon>Glomerellaceae</taxon>
        <taxon>Colletotrichum</taxon>
        <taxon>Colletotrichum gloeosporioides species complex</taxon>
    </lineage>
</organism>
<sequence>MKQITLEGQWIRYDNADIIKEKKA</sequence>
<gene>
    <name evidence="1" type="ORF">GQ607_017650</name>
</gene>
<evidence type="ECO:0000313" key="1">
    <source>
        <dbReference type="EMBL" id="KAF0315118.1"/>
    </source>
</evidence>
<reference evidence="1 2" key="1">
    <citation type="submission" date="2019-12" db="EMBL/GenBank/DDBJ databases">
        <title>A genome sequence resource for the geographically widespread anthracnose pathogen Colletotrichum asianum.</title>
        <authorList>
            <person name="Meng Y."/>
        </authorList>
    </citation>
    <scope>NUCLEOTIDE SEQUENCE [LARGE SCALE GENOMIC DNA]</scope>
    <source>
        <strain evidence="1 2">ICMP 18580</strain>
    </source>
</reference>
<protein>
    <submittedName>
        <fullName evidence="1">Uncharacterized protein</fullName>
    </submittedName>
</protein>
<evidence type="ECO:0000313" key="2">
    <source>
        <dbReference type="Proteomes" id="UP000434172"/>
    </source>
</evidence>